<evidence type="ECO:0000313" key="3">
    <source>
        <dbReference type="EMBL" id="MBR7826029.1"/>
    </source>
</evidence>
<dbReference type="InterPro" id="IPR001279">
    <property type="entry name" value="Metallo-B-lactamas"/>
</dbReference>
<dbReference type="Gene3D" id="3.60.15.10">
    <property type="entry name" value="Ribonuclease Z/Hydroxyacylglutathione hydrolase-like"/>
    <property type="match status" value="1"/>
</dbReference>
<reference evidence="3" key="1">
    <citation type="submission" date="2021-04" db="EMBL/GenBank/DDBJ databases">
        <title>Genome based classification of Actinospica acidithermotolerans sp. nov., an actinobacterium isolated from an Indonesian hot spring.</title>
        <authorList>
            <person name="Kusuma A.B."/>
            <person name="Putra K.E."/>
            <person name="Nafisah S."/>
            <person name="Loh J."/>
            <person name="Nouioui I."/>
            <person name="Goodfellow M."/>
        </authorList>
    </citation>
    <scope>NUCLEOTIDE SEQUENCE</scope>
    <source>
        <strain evidence="3">MGRD01-02</strain>
    </source>
</reference>
<dbReference type="RefSeq" id="WP_212517182.1">
    <property type="nucleotide sequence ID" value="NZ_JAGSOH010000012.1"/>
</dbReference>
<name>A0A941EBK1_9ACTN</name>
<dbReference type="InterPro" id="IPR050114">
    <property type="entry name" value="UPF0173_UPF0282_UlaG_hydrolase"/>
</dbReference>
<feature type="domain" description="Metallo-beta-lactamase" evidence="2">
    <location>
        <begin position="27"/>
        <end position="227"/>
    </location>
</feature>
<sequence length="265" mass="27342">MIDLARRACAATVLGGPTTVIDLGGLRIVSDPTFDDAGPSGHLTKLTDSPVDAAELGAVDVVLVSHDQHADNLDVRGRAFTLEAPLVLTTESSAPQLGGRAVGLKPWSSHAVPRPDGNGELTVTAVPAVHGPEDAERDADGFVTCEVIGFLLAGEDLPTVYVSGDNASIRVVAEIAKQGPRVDAAILHAGAARVPVRHGGRPLSLDSRRAAAAAAVLGAPVVLPAHYDGWAHFAEGRAEIELAFEEAGLSGVLRSVPHGSWVALR</sequence>
<dbReference type="PANTHER" id="PTHR43546">
    <property type="entry name" value="UPF0173 METAL-DEPENDENT HYDROLASE MJ1163-RELATED"/>
    <property type="match status" value="1"/>
</dbReference>
<dbReference type="AlphaFoldDB" id="A0A941EBK1"/>
<dbReference type="InterPro" id="IPR036866">
    <property type="entry name" value="RibonucZ/Hydroxyglut_hydro"/>
</dbReference>
<dbReference type="EMBL" id="JAGSOH010000012">
    <property type="protein sequence ID" value="MBR7826029.1"/>
    <property type="molecule type" value="Genomic_DNA"/>
</dbReference>
<keyword evidence="4" id="KW-1185">Reference proteome</keyword>
<proteinExistence type="predicted"/>
<dbReference type="GO" id="GO:0016787">
    <property type="term" value="F:hydrolase activity"/>
    <property type="evidence" value="ECO:0007669"/>
    <property type="project" value="UniProtKB-KW"/>
</dbReference>
<accession>A0A941EBK1</accession>
<dbReference type="Pfam" id="PF12706">
    <property type="entry name" value="Lactamase_B_2"/>
    <property type="match status" value="1"/>
</dbReference>
<evidence type="ECO:0000256" key="1">
    <source>
        <dbReference type="ARBA" id="ARBA00022801"/>
    </source>
</evidence>
<evidence type="ECO:0000259" key="2">
    <source>
        <dbReference type="Pfam" id="PF12706"/>
    </source>
</evidence>
<gene>
    <name evidence="3" type="ORF">KDK95_06905</name>
</gene>
<evidence type="ECO:0000313" key="4">
    <source>
        <dbReference type="Proteomes" id="UP000676325"/>
    </source>
</evidence>
<dbReference type="SUPFAM" id="SSF56281">
    <property type="entry name" value="Metallo-hydrolase/oxidoreductase"/>
    <property type="match status" value="1"/>
</dbReference>
<organism evidence="3 4">
    <name type="scientific">Actinospica acidithermotolerans</name>
    <dbReference type="NCBI Taxonomy" id="2828514"/>
    <lineage>
        <taxon>Bacteria</taxon>
        <taxon>Bacillati</taxon>
        <taxon>Actinomycetota</taxon>
        <taxon>Actinomycetes</taxon>
        <taxon>Catenulisporales</taxon>
        <taxon>Actinospicaceae</taxon>
        <taxon>Actinospica</taxon>
    </lineage>
</organism>
<keyword evidence="1" id="KW-0378">Hydrolase</keyword>
<protein>
    <submittedName>
        <fullName evidence="3">MBL fold metallo-hydrolase</fullName>
    </submittedName>
</protein>
<comment type="caution">
    <text evidence="3">The sequence shown here is derived from an EMBL/GenBank/DDBJ whole genome shotgun (WGS) entry which is preliminary data.</text>
</comment>
<dbReference type="PANTHER" id="PTHR43546:SF9">
    <property type="entry name" value="L-ASCORBATE-6-PHOSPHATE LACTONASE ULAG-RELATED"/>
    <property type="match status" value="1"/>
</dbReference>
<dbReference type="Proteomes" id="UP000676325">
    <property type="component" value="Unassembled WGS sequence"/>
</dbReference>